<keyword evidence="1" id="KW-0812">Transmembrane</keyword>
<sequence length="97" mass="10771">MTAPQVQRPMTAAFFVQSVLSFGLSLLAVGLGVAYLPLGPWERGFLALGVLFLVSSSFNLAKVVRDRQELQEVTTRVDKARIDKLINEHDPFDPRNV</sequence>
<evidence type="ECO:0000259" key="2">
    <source>
        <dbReference type="Pfam" id="PF05360"/>
    </source>
</evidence>
<dbReference type="RefSeq" id="WP_100200483.1">
    <property type="nucleotide sequence ID" value="NZ_PGGW01000010.1"/>
</dbReference>
<reference evidence="3 4" key="1">
    <citation type="submission" date="2017-11" db="EMBL/GenBank/DDBJ databases">
        <title>Streptomyces carmine sp. nov., a novel actinomycete isolated from Sophora alopecuroides in Xinjiang, China.</title>
        <authorList>
            <person name="Wang Y."/>
            <person name="Luo X."/>
            <person name="Wan C."/>
            <person name="Zhang L."/>
        </authorList>
    </citation>
    <scope>NUCLEOTIDE SEQUENCE [LARGE SCALE GENOMIC DNA]</scope>
    <source>
        <strain evidence="3 4">TRM SA0054</strain>
    </source>
</reference>
<feature type="transmembrane region" description="Helical" evidence="1">
    <location>
        <begin position="44"/>
        <end position="61"/>
    </location>
</feature>
<dbReference type="Proteomes" id="UP000230407">
    <property type="component" value="Unassembled WGS sequence"/>
</dbReference>
<name>A0A2M8MBH0_9ACTN</name>
<gene>
    <name evidence="3" type="ORF">CUT44_02670</name>
</gene>
<keyword evidence="4" id="KW-1185">Reference proteome</keyword>
<dbReference type="InterPro" id="IPR008024">
    <property type="entry name" value="YiaAB"/>
</dbReference>
<organism evidence="3 4">
    <name type="scientific">Streptomyces carminius</name>
    <dbReference type="NCBI Taxonomy" id="2665496"/>
    <lineage>
        <taxon>Bacteria</taxon>
        <taxon>Bacillati</taxon>
        <taxon>Actinomycetota</taxon>
        <taxon>Actinomycetes</taxon>
        <taxon>Kitasatosporales</taxon>
        <taxon>Streptomycetaceae</taxon>
        <taxon>Streptomyces</taxon>
    </lineage>
</organism>
<dbReference type="EMBL" id="PGGW01000010">
    <property type="protein sequence ID" value="PJF01575.1"/>
    <property type="molecule type" value="Genomic_DNA"/>
</dbReference>
<proteinExistence type="predicted"/>
<evidence type="ECO:0000313" key="3">
    <source>
        <dbReference type="EMBL" id="PJF01575.1"/>
    </source>
</evidence>
<evidence type="ECO:0000256" key="1">
    <source>
        <dbReference type="SAM" id="Phobius"/>
    </source>
</evidence>
<evidence type="ECO:0000313" key="4">
    <source>
        <dbReference type="Proteomes" id="UP000230407"/>
    </source>
</evidence>
<keyword evidence="1" id="KW-1133">Transmembrane helix</keyword>
<comment type="caution">
    <text evidence="3">The sequence shown here is derived from an EMBL/GenBank/DDBJ whole genome shotgun (WGS) entry which is preliminary data.</text>
</comment>
<dbReference type="Pfam" id="PF05360">
    <property type="entry name" value="YiaAB"/>
    <property type="match status" value="1"/>
</dbReference>
<protein>
    <recommendedName>
        <fullName evidence="2">YiaAB two helix domain-containing protein</fullName>
    </recommendedName>
</protein>
<dbReference type="AlphaFoldDB" id="A0A2M8MBH0"/>
<keyword evidence="1" id="KW-0472">Membrane</keyword>
<accession>A0A2M8MBH0</accession>
<feature type="transmembrane region" description="Helical" evidence="1">
    <location>
        <begin position="12"/>
        <end position="38"/>
    </location>
</feature>
<feature type="domain" description="YiaAB two helix" evidence="2">
    <location>
        <begin position="14"/>
        <end position="66"/>
    </location>
</feature>